<reference evidence="4 5" key="1">
    <citation type="submission" date="2021-12" db="EMBL/GenBank/DDBJ databases">
        <title>Discovery of the Pendulisporaceae a myxobacterial family with distinct sporulation behavior and unique specialized metabolism.</title>
        <authorList>
            <person name="Garcia R."/>
            <person name="Popoff A."/>
            <person name="Bader C.D."/>
            <person name="Loehr J."/>
            <person name="Walesch S."/>
            <person name="Walt C."/>
            <person name="Boldt J."/>
            <person name="Bunk B."/>
            <person name="Haeckl F.J.F.P.J."/>
            <person name="Gunesch A.P."/>
            <person name="Birkelbach J."/>
            <person name="Nuebel U."/>
            <person name="Pietschmann T."/>
            <person name="Bach T."/>
            <person name="Mueller R."/>
        </authorList>
    </citation>
    <scope>NUCLEOTIDE SEQUENCE [LARGE SCALE GENOMIC DNA]</scope>
    <source>
        <strain evidence="4 5">MSr11954</strain>
    </source>
</reference>
<dbReference type="InterPro" id="IPR014755">
    <property type="entry name" value="Cu-Rt/internalin_Ig-like"/>
</dbReference>
<keyword evidence="1" id="KW-0732">Signal</keyword>
<dbReference type="InterPro" id="IPR011042">
    <property type="entry name" value="6-blade_b-propeller_TolB-like"/>
</dbReference>
<dbReference type="SUPFAM" id="SSF89372">
    <property type="entry name" value="Fucose-specific lectin"/>
    <property type="match status" value="1"/>
</dbReference>
<dbReference type="Proteomes" id="UP001370348">
    <property type="component" value="Chromosome"/>
</dbReference>
<sequence>MALAVAVAGSGLWACDSNDATPSPHDSGTADAGPDAKTADPRDAGPGDAEPDAPAPLTATFSPANKDENVGVRDPIRITFSEPVQISPNPVSLFRADGAAIASTAALSADRRTLTVTPTSPFSAPAEVFATFGDISTLDGKPFAPKPAWSWKIPYWHAVGRGSLDASHSAIYLAGGPDGQIHAIHGRYDASHRLRPFVSRIDGPQGTWHTLGDIGFVDDIAPYSIAADPQGAPVVFVPEESSGNYRMRVRRWSGTDWKNVGYPFGITKTSHRQEHRAMAIDATGRMFVAFADSTAGEEGYFTVVWAFDGNQWRSLGRVTSLSEGYVGSPSVAVDKEGTPYVSVTARGPSGGSALVRKFSSGAWVPAGPDPSLDGRSASLVRLAFDDAGELFALMATAAGTESDLRVARLDGGKWVQVGQPLGASRYDVSLTHFVRGREGHLFALWRQAEDVDNAASFHVADVTRKDWSLVGPSFLVPYGGYDDSLAVESDGSPIVTVDSGGPVYRVNH</sequence>
<dbReference type="EMBL" id="CP089984">
    <property type="protein sequence ID" value="WXB17603.1"/>
    <property type="molecule type" value="Genomic_DNA"/>
</dbReference>
<evidence type="ECO:0000313" key="4">
    <source>
        <dbReference type="EMBL" id="WXB17603.1"/>
    </source>
</evidence>
<dbReference type="Pfam" id="PF13205">
    <property type="entry name" value="Big_5"/>
    <property type="match status" value="1"/>
</dbReference>
<protein>
    <submittedName>
        <fullName evidence="4">Ig-like domain-containing protein</fullName>
    </submittedName>
</protein>
<dbReference type="InterPro" id="IPR032812">
    <property type="entry name" value="SbsA_Ig"/>
</dbReference>
<gene>
    <name evidence="4" type="ORF">LZC94_10055</name>
</gene>
<dbReference type="RefSeq" id="WP_394827237.1">
    <property type="nucleotide sequence ID" value="NZ_CP089984.1"/>
</dbReference>
<dbReference type="SUPFAM" id="SSF63829">
    <property type="entry name" value="Calcium-dependent phosphotriesterase"/>
    <property type="match status" value="1"/>
</dbReference>
<dbReference type="Gene3D" id="2.60.40.1220">
    <property type="match status" value="1"/>
</dbReference>
<organism evidence="4 5">
    <name type="scientific">Pendulispora albinea</name>
    <dbReference type="NCBI Taxonomy" id="2741071"/>
    <lineage>
        <taxon>Bacteria</taxon>
        <taxon>Pseudomonadati</taxon>
        <taxon>Myxococcota</taxon>
        <taxon>Myxococcia</taxon>
        <taxon>Myxococcales</taxon>
        <taxon>Sorangiineae</taxon>
        <taxon>Pendulisporaceae</taxon>
        <taxon>Pendulispora</taxon>
    </lineage>
</organism>
<proteinExistence type="predicted"/>
<evidence type="ECO:0000256" key="2">
    <source>
        <dbReference type="SAM" id="MobiDB-lite"/>
    </source>
</evidence>
<evidence type="ECO:0000259" key="3">
    <source>
        <dbReference type="Pfam" id="PF13205"/>
    </source>
</evidence>
<name>A0ABZ2M2Y5_9BACT</name>
<evidence type="ECO:0000313" key="5">
    <source>
        <dbReference type="Proteomes" id="UP001370348"/>
    </source>
</evidence>
<feature type="region of interest" description="Disordered" evidence="2">
    <location>
        <begin position="13"/>
        <end position="69"/>
    </location>
</feature>
<dbReference type="Gene3D" id="2.120.10.30">
    <property type="entry name" value="TolB, C-terminal domain"/>
    <property type="match status" value="1"/>
</dbReference>
<keyword evidence="5" id="KW-1185">Reference proteome</keyword>
<accession>A0ABZ2M2Y5</accession>
<feature type="domain" description="SbsA Ig-like" evidence="3">
    <location>
        <begin position="55"/>
        <end position="150"/>
    </location>
</feature>
<evidence type="ECO:0000256" key="1">
    <source>
        <dbReference type="ARBA" id="ARBA00022729"/>
    </source>
</evidence>